<dbReference type="PANTHER" id="PTHR13471">
    <property type="entry name" value="TETRATRICOPEPTIDE-LIKE HELICAL"/>
    <property type="match status" value="1"/>
</dbReference>
<accession>A0A060SYH5</accession>
<comment type="similarity">
    <text evidence="2">Belongs to the NRDE2 family.</text>
</comment>
<name>A0A060SYH5_BLAAD</name>
<evidence type="ECO:0000256" key="1">
    <source>
        <dbReference type="ARBA" id="ARBA00004123"/>
    </source>
</evidence>
<feature type="region of interest" description="Disordered" evidence="4">
    <location>
        <begin position="100"/>
        <end position="136"/>
    </location>
</feature>
<proteinExistence type="inferred from homology"/>
<feature type="compositionally biased region" description="Polar residues" evidence="4">
    <location>
        <begin position="120"/>
        <end position="136"/>
    </location>
</feature>
<dbReference type="EMBL" id="HG937691">
    <property type="protein sequence ID" value="CDP33743.1"/>
    <property type="molecule type" value="Genomic_DNA"/>
</dbReference>
<dbReference type="AlphaFoldDB" id="A0A060SYH5"/>
<comment type="subcellular location">
    <subcellularLocation>
        <location evidence="1">Nucleus</location>
    </subcellularLocation>
</comment>
<dbReference type="Pfam" id="PF08424">
    <property type="entry name" value="NRDE-2"/>
    <property type="match status" value="1"/>
</dbReference>
<evidence type="ECO:0000256" key="2">
    <source>
        <dbReference type="ARBA" id="ARBA00009265"/>
    </source>
</evidence>
<dbReference type="InterPro" id="IPR011990">
    <property type="entry name" value="TPR-like_helical_dom_sf"/>
</dbReference>
<feature type="compositionally biased region" description="Polar residues" evidence="4">
    <location>
        <begin position="161"/>
        <end position="171"/>
    </location>
</feature>
<reference evidence="5" key="2">
    <citation type="submission" date="2014-06" db="EMBL/GenBank/DDBJ databases">
        <title>The complete genome of Blastobotrys (Arxula) adeninivorans LS3 - a yeast of biotechnological interest.</title>
        <authorList>
            <person name="Kunze G."/>
            <person name="Gaillardin C."/>
            <person name="Czernicka M."/>
            <person name="Durrens P."/>
            <person name="Martin T."/>
            <person name="Boer E."/>
            <person name="Gabaldon T."/>
            <person name="Cruz J."/>
            <person name="Talla E."/>
            <person name="Marck C."/>
            <person name="Goffeau A."/>
            <person name="Barbe V."/>
            <person name="Baret P."/>
            <person name="Baronian K."/>
            <person name="Beier S."/>
            <person name="Bleykasten C."/>
            <person name="Bode R."/>
            <person name="Casaregola S."/>
            <person name="Despons L."/>
            <person name="Fairhead C."/>
            <person name="Giersberg M."/>
            <person name="Gierski P."/>
            <person name="Hahnel U."/>
            <person name="Hartmann A."/>
            <person name="Jankowska D."/>
            <person name="Jubin C."/>
            <person name="Jung P."/>
            <person name="Lafontaine I."/>
            <person name="Leh-Louis V."/>
            <person name="Lemaire M."/>
            <person name="Marcet-Houben M."/>
            <person name="Mascher M."/>
            <person name="Morel G."/>
            <person name="Richard G.-F."/>
            <person name="Riechen J."/>
            <person name="Sacerdot C."/>
            <person name="Sarkar A."/>
            <person name="Savel G."/>
            <person name="Schacherer J."/>
            <person name="Sherman D."/>
            <person name="Straub M.-L."/>
            <person name="Stein N."/>
            <person name="Thierry A."/>
            <person name="Trautwein-Schult A."/>
            <person name="Westhof E."/>
            <person name="Worch S."/>
            <person name="Dujon B."/>
            <person name="Souciet J.-L."/>
            <person name="Wincker P."/>
            <person name="Scholz U."/>
            <person name="Neuveglise N."/>
        </authorList>
    </citation>
    <scope>NUCLEOTIDE SEQUENCE</scope>
    <source>
        <strain evidence="5">LS3</strain>
    </source>
</reference>
<dbReference type="GO" id="GO:1902369">
    <property type="term" value="P:negative regulation of RNA catabolic process"/>
    <property type="evidence" value="ECO:0007669"/>
    <property type="project" value="TreeGrafter"/>
</dbReference>
<gene>
    <name evidence="5" type="ORF">GNLVRS02_ARAD1A16500g</name>
</gene>
<keyword evidence="3" id="KW-0539">Nucleus</keyword>
<sequence>MLAMLKYSVTSGLTASTDHIMAFPSFSFDVKAKDREKDEANKREHNGHRKRRKHHDGRESRSKRRSESSAGSDNAVGSSSLFYIDTKGDQLNSRFESTYKYERPRISRPAEPARPAGLVPSSNTPSNEQVTDNEHSLNPNHALNCSITDNSDFIPLDENAPGSSRQSSPSIDRQMAKLLEERARVSRYLAENYHNVDAWFDLLDVEYRISKDSKSIDNYHGEIAPAIVEKALRYSPSDPRLQQASVQLRDRSGAEWREFVSSHPSSTISWSGWLNSYTSVLYDEPIDDLLDHLAMKGEILDYLRELSEKEDIGIAYIDIVARIAKLFRDAGYEERGFAIFQALVEFNFCCPNDDWGIDERRDAFKQYWELETGHFAEPGAVTWKNTSFDDPNEPFAPEKQPIEKGNLSINYRFPLRTVSEEALNDMEAVALYDDFAPLLVIILGQDHLERLLFAFLDYLGIQTIGGDVHDSWDDAAMELIRHAVKYLVTIPTSFAEWAMKYTRRRDEGFFRRVSQAILRKDEFRRNVRIYQMYLSLAQWESEEAVESIERELINLVPQNTLADCLVCWIRRMRDVLVRRQDGTPVKKIPFVEDEGFEAKFIMKVFHVTQLAQLVPSVNEHREKALIQGDRELLDCALFIVNYMQMEVPDDKTLLQMVKKYWGLDNSKGEKSVLGTRTYIPRGEFHEWILTIADILERHATKNDTVPTRSLRAHVDECTNTVDSFYIPEIHLLERLAHFQTRYKMYHHLPVSLDTQNALGRDGDKFRLVMLQYALANEESEQSKRYFFKRAAKPNNAGQACTSPRLWQEYVSFELDHNKEEKAVEVLLQGVSNCPWNKRLIALAIDKMGTGILGADTVQQIRLLAKKRHIRMNISQ</sequence>
<feature type="compositionally biased region" description="Basic and acidic residues" evidence="4">
    <location>
        <begin position="34"/>
        <end position="44"/>
    </location>
</feature>
<reference evidence="5" key="1">
    <citation type="submission" date="2014-02" db="EMBL/GenBank/DDBJ databases">
        <authorList>
            <person name="Genoscope - CEA"/>
        </authorList>
    </citation>
    <scope>NUCLEOTIDE SEQUENCE</scope>
    <source>
        <strain evidence="5">LS3</strain>
    </source>
</reference>
<evidence type="ECO:0000256" key="4">
    <source>
        <dbReference type="SAM" id="MobiDB-lite"/>
    </source>
</evidence>
<evidence type="ECO:0000313" key="5">
    <source>
        <dbReference type="EMBL" id="CDP33743.1"/>
    </source>
</evidence>
<dbReference type="GO" id="GO:0071013">
    <property type="term" value="C:catalytic step 2 spliceosome"/>
    <property type="evidence" value="ECO:0007669"/>
    <property type="project" value="TreeGrafter"/>
</dbReference>
<dbReference type="InterPro" id="IPR013633">
    <property type="entry name" value="NRDE-2"/>
</dbReference>
<protein>
    <submittedName>
        <fullName evidence="5">ARAD1A16500p</fullName>
    </submittedName>
</protein>
<dbReference type="Gene3D" id="1.25.40.10">
    <property type="entry name" value="Tetratricopeptide repeat domain"/>
    <property type="match status" value="1"/>
</dbReference>
<dbReference type="PANTHER" id="PTHR13471:SF0">
    <property type="entry name" value="NUCLEAR EXOSOME REGULATOR NRDE2"/>
    <property type="match status" value="1"/>
</dbReference>
<dbReference type="GO" id="GO:0031048">
    <property type="term" value="P:regulatory ncRNA-mediated heterochromatin formation"/>
    <property type="evidence" value="ECO:0007669"/>
    <property type="project" value="TreeGrafter"/>
</dbReference>
<evidence type="ECO:0000256" key="3">
    <source>
        <dbReference type="ARBA" id="ARBA00023242"/>
    </source>
</evidence>
<organism evidence="5">
    <name type="scientific">Blastobotrys adeninivorans</name>
    <name type="common">Yeast</name>
    <name type="synonym">Arxula adeninivorans</name>
    <dbReference type="NCBI Taxonomy" id="409370"/>
    <lineage>
        <taxon>Eukaryota</taxon>
        <taxon>Fungi</taxon>
        <taxon>Dikarya</taxon>
        <taxon>Ascomycota</taxon>
        <taxon>Saccharomycotina</taxon>
        <taxon>Dipodascomycetes</taxon>
        <taxon>Dipodascales</taxon>
        <taxon>Trichomonascaceae</taxon>
        <taxon>Blastobotrys</taxon>
    </lineage>
</organism>
<feature type="compositionally biased region" description="Basic residues" evidence="4">
    <location>
        <begin position="45"/>
        <end position="55"/>
    </location>
</feature>
<feature type="region of interest" description="Disordered" evidence="4">
    <location>
        <begin position="153"/>
        <end position="172"/>
    </location>
</feature>
<feature type="region of interest" description="Disordered" evidence="4">
    <location>
        <begin position="34"/>
        <end position="78"/>
    </location>
</feature>